<evidence type="ECO:0000313" key="7">
    <source>
        <dbReference type="Proteomes" id="UP000092444"/>
    </source>
</evidence>
<keyword evidence="7" id="KW-1185">Reference proteome</keyword>
<reference evidence="6" key="1">
    <citation type="submission" date="2020-05" db="UniProtKB">
        <authorList>
            <consortium name="EnsemblMetazoa"/>
        </authorList>
    </citation>
    <scope>IDENTIFICATION</scope>
    <source>
        <strain evidence="6">Yale</strain>
    </source>
</reference>
<dbReference type="Gene3D" id="2.60.40.10">
    <property type="entry name" value="Immunoglobulins"/>
    <property type="match status" value="1"/>
</dbReference>
<dbReference type="PANTHER" id="PTHR45982">
    <property type="entry name" value="REGULATOR OF CHROMOSOME CONDENSATION"/>
    <property type="match status" value="1"/>
</dbReference>
<dbReference type="Pfam" id="PF25390">
    <property type="entry name" value="WD40_RLD"/>
    <property type="match status" value="1"/>
</dbReference>
<feature type="repeat" description="RCC1" evidence="3">
    <location>
        <begin position="317"/>
        <end position="369"/>
    </location>
</feature>
<proteinExistence type="predicted"/>
<dbReference type="InterPro" id="IPR000408">
    <property type="entry name" value="Reg_chr_condens"/>
</dbReference>
<name>A0A1B0FBT8_GLOMM</name>
<dbReference type="PROSITE" id="PS50012">
    <property type="entry name" value="RCC1_3"/>
    <property type="match status" value="6"/>
</dbReference>
<dbReference type="InterPro" id="IPR058923">
    <property type="entry name" value="RCC1-like_dom"/>
</dbReference>
<dbReference type="AlphaFoldDB" id="A0A1B0FBT8"/>
<sequence length="681" mass="73965">MSRELMKRKRPPNNNGKQRDEPKPKMKRAVDFPLSLPERPDVPGRVMVCGQGDVGQLGLGDDQSKLECKLPTLVEFAKNVVDVTAGAMHSLLLTEEGHVYSFGCNDEGTLGRDSSEDGSEFIPQKVDLPDKVLKITAGDSHSACLLEDGRVYAWGSFRDSHGSMGLTLEGIQRLPIDILPGIRCCDVASGANHLVILSCMGKVYTVGCGQQGQLGRVSLRSASGEERCGKVELLNPKQVLIKTSGSKLIKAIWATTYCTFLKEPKTGKMWAFGLNNYKQLACPEDISPVSCPIRINVDHVSQIAGGQHHTMLLKDDGIVQVVGRKEYGRLGLGPTNDDATELTTISALAQKGIVHISCGDSQSFASTSDGKVYAWGMGSSYQLGTGSEEDALEPTLIESKQTEGRRILKASGGAQHTIFLVKNGIQVNDAKKVKAAGKEGKNIKSSGTSAKKKEEINGVGQEMAAKIEEGQEETPAAEKESSAHGLGPWLSFHSNIIPGIEAADDKKGNSPKPLSVVTDSKQTVDFDYDDDDDTSSGVKTPKSTIIPYFEHNVKTVYLTGEDNVTLACLPKNFNDSQHIILWYKDESPITNGNTIVSVGYEIDNKSRLTILNYNKESSGNFSCAIMPSDVRQYFVFKPQNETPENIVEKTSGGDTKQISQIAINLIAFLTIFKSYYGIEKF</sequence>
<dbReference type="EMBL" id="CCAG010011843">
    <property type="status" value="NOT_ANNOTATED_CDS"/>
    <property type="molecule type" value="Genomic_DNA"/>
</dbReference>
<protein>
    <recommendedName>
        <fullName evidence="5">Ig-like domain-containing protein</fullName>
    </recommendedName>
</protein>
<dbReference type="SUPFAM" id="SSF48726">
    <property type="entry name" value="Immunoglobulin"/>
    <property type="match status" value="1"/>
</dbReference>
<dbReference type="PRINTS" id="PR00633">
    <property type="entry name" value="RCCNDNSATION"/>
</dbReference>
<dbReference type="PANTHER" id="PTHR45982:SF1">
    <property type="entry name" value="REGULATOR OF CHROMOSOME CONDENSATION"/>
    <property type="match status" value="1"/>
</dbReference>
<dbReference type="Gene3D" id="2.130.10.30">
    <property type="entry name" value="Regulator of chromosome condensation 1/beta-lactamase-inhibitor protein II"/>
    <property type="match status" value="1"/>
</dbReference>
<feature type="compositionally biased region" description="Basic and acidic residues" evidence="4">
    <location>
        <begin position="17"/>
        <end position="29"/>
    </location>
</feature>
<evidence type="ECO:0000256" key="4">
    <source>
        <dbReference type="SAM" id="MobiDB-lite"/>
    </source>
</evidence>
<feature type="compositionally biased region" description="Basic residues" evidence="4">
    <location>
        <begin position="1"/>
        <end position="11"/>
    </location>
</feature>
<dbReference type="InterPro" id="IPR009091">
    <property type="entry name" value="RCC1/BLIP-II"/>
</dbReference>
<dbReference type="PhylomeDB" id="A0A1B0FBT8"/>
<dbReference type="PROSITE" id="PS00626">
    <property type="entry name" value="RCC1_2"/>
    <property type="match status" value="3"/>
</dbReference>
<dbReference type="InterPro" id="IPR036179">
    <property type="entry name" value="Ig-like_dom_sf"/>
</dbReference>
<evidence type="ECO:0000313" key="6">
    <source>
        <dbReference type="EnsemblMetazoa" id="GMOY001017-PA"/>
    </source>
</evidence>
<organism evidence="6 7">
    <name type="scientific">Glossina morsitans morsitans</name>
    <name type="common">Savannah tsetse fly</name>
    <dbReference type="NCBI Taxonomy" id="37546"/>
    <lineage>
        <taxon>Eukaryota</taxon>
        <taxon>Metazoa</taxon>
        <taxon>Ecdysozoa</taxon>
        <taxon>Arthropoda</taxon>
        <taxon>Hexapoda</taxon>
        <taxon>Insecta</taxon>
        <taxon>Pterygota</taxon>
        <taxon>Neoptera</taxon>
        <taxon>Endopterygota</taxon>
        <taxon>Diptera</taxon>
        <taxon>Brachycera</taxon>
        <taxon>Muscomorpha</taxon>
        <taxon>Hippoboscoidea</taxon>
        <taxon>Glossinidae</taxon>
        <taxon>Glossina</taxon>
    </lineage>
</organism>
<accession>A0A1B0FBT8</accession>
<feature type="domain" description="Ig-like" evidence="5">
    <location>
        <begin position="541"/>
        <end position="625"/>
    </location>
</feature>
<dbReference type="InterPro" id="IPR013783">
    <property type="entry name" value="Ig-like_fold"/>
</dbReference>
<dbReference type="SUPFAM" id="SSF50985">
    <property type="entry name" value="RCC1/BLIP-II"/>
    <property type="match status" value="1"/>
</dbReference>
<feature type="repeat" description="RCC1" evidence="3">
    <location>
        <begin position="44"/>
        <end position="96"/>
    </location>
</feature>
<keyword evidence="2" id="KW-0677">Repeat</keyword>
<evidence type="ECO:0000259" key="5">
    <source>
        <dbReference type="PROSITE" id="PS50835"/>
    </source>
</evidence>
<feature type="repeat" description="RCC1" evidence="3">
    <location>
        <begin position="267"/>
        <end position="316"/>
    </location>
</feature>
<dbReference type="PROSITE" id="PS50835">
    <property type="entry name" value="IG_LIKE"/>
    <property type="match status" value="1"/>
</dbReference>
<dbReference type="VEuPathDB" id="VectorBase:GMOY001017"/>
<dbReference type="Proteomes" id="UP000092444">
    <property type="component" value="Unassembled WGS sequence"/>
</dbReference>
<feature type="repeat" description="RCC1" evidence="3">
    <location>
        <begin position="97"/>
        <end position="148"/>
    </location>
</feature>
<dbReference type="InterPro" id="IPR051553">
    <property type="entry name" value="Ran_GTPase-activating"/>
</dbReference>
<feature type="repeat" description="RCC1" evidence="3">
    <location>
        <begin position="370"/>
        <end position="423"/>
    </location>
</feature>
<evidence type="ECO:0000256" key="2">
    <source>
        <dbReference type="ARBA" id="ARBA00022737"/>
    </source>
</evidence>
<dbReference type="GO" id="GO:0005737">
    <property type="term" value="C:cytoplasm"/>
    <property type="evidence" value="ECO:0007669"/>
    <property type="project" value="TreeGrafter"/>
</dbReference>
<keyword evidence="1" id="KW-0344">Guanine-nucleotide releasing factor</keyword>
<dbReference type="EnsemblMetazoa" id="GMOY001017-RA">
    <property type="protein sequence ID" value="GMOY001017-PA"/>
    <property type="gene ID" value="GMOY001017"/>
</dbReference>
<feature type="region of interest" description="Disordered" evidence="4">
    <location>
        <begin position="434"/>
        <end position="457"/>
    </location>
</feature>
<dbReference type="InterPro" id="IPR007110">
    <property type="entry name" value="Ig-like_dom"/>
</dbReference>
<feature type="repeat" description="RCC1" evidence="3">
    <location>
        <begin position="149"/>
        <end position="200"/>
    </location>
</feature>
<dbReference type="GO" id="GO:0005085">
    <property type="term" value="F:guanyl-nucleotide exchange factor activity"/>
    <property type="evidence" value="ECO:0007669"/>
    <property type="project" value="TreeGrafter"/>
</dbReference>
<evidence type="ECO:0000256" key="3">
    <source>
        <dbReference type="PROSITE-ProRule" id="PRU00235"/>
    </source>
</evidence>
<evidence type="ECO:0000256" key="1">
    <source>
        <dbReference type="ARBA" id="ARBA00022658"/>
    </source>
</evidence>
<feature type="region of interest" description="Disordered" evidence="4">
    <location>
        <begin position="1"/>
        <end position="29"/>
    </location>
</feature>
<dbReference type="STRING" id="37546.A0A1B0FBT8"/>